<dbReference type="OrthoDB" id="5295752at2"/>
<organism evidence="1 2">
    <name type="scientific">Nitrosococcus wardiae</name>
    <dbReference type="NCBI Taxonomy" id="1814290"/>
    <lineage>
        <taxon>Bacteria</taxon>
        <taxon>Pseudomonadati</taxon>
        <taxon>Pseudomonadota</taxon>
        <taxon>Gammaproteobacteria</taxon>
        <taxon>Chromatiales</taxon>
        <taxon>Chromatiaceae</taxon>
        <taxon>Nitrosococcus</taxon>
    </lineage>
</organism>
<protein>
    <submittedName>
        <fullName evidence="1">Uncharacterized protein</fullName>
    </submittedName>
</protein>
<accession>A0A4P7BYG9</accession>
<keyword evidence="2" id="KW-1185">Reference proteome</keyword>
<evidence type="ECO:0000313" key="1">
    <source>
        <dbReference type="EMBL" id="QBQ54377.1"/>
    </source>
</evidence>
<dbReference type="KEGG" id="nwr:E3U44_07530"/>
<dbReference type="SUPFAM" id="SSF103196">
    <property type="entry name" value="Roadblock/LC7 domain"/>
    <property type="match status" value="1"/>
</dbReference>
<dbReference type="AlphaFoldDB" id="A0A4P7BYG9"/>
<dbReference type="EMBL" id="CP038033">
    <property type="protein sequence ID" value="QBQ54377.1"/>
    <property type="molecule type" value="Genomic_DNA"/>
</dbReference>
<gene>
    <name evidence="1" type="ORF">E3U44_07530</name>
</gene>
<evidence type="ECO:0000313" key="2">
    <source>
        <dbReference type="Proteomes" id="UP000294325"/>
    </source>
</evidence>
<dbReference type="RefSeq" id="WP_134357577.1">
    <property type="nucleotide sequence ID" value="NZ_CP038033.1"/>
</dbReference>
<reference evidence="1 2" key="1">
    <citation type="submission" date="2019-03" db="EMBL/GenBank/DDBJ databases">
        <title>The genome sequence of Nitrosococcus wardiae strain D1FHST reveals the archetypal metabolic capacity of ammonia-oxidizing Gammaproteobacteria.</title>
        <authorList>
            <person name="Wang L."/>
            <person name="Lim C.K."/>
            <person name="Hanson T.E."/>
            <person name="Dang H."/>
            <person name="Klotz M.G."/>
        </authorList>
    </citation>
    <scope>NUCLEOTIDE SEQUENCE [LARGE SCALE GENOMIC DNA]</scope>
    <source>
        <strain evidence="1 2">D1FHS</strain>
    </source>
</reference>
<sequence length="209" mass="23280">MVNYQIVPNQYVLPMPGGAYYAGSSPMVEPARELLFRLFQEDHTPRLTAEQVQAWGEEEKVTLELIFRMQSLAWLQGIPLSREAPGGSLENALPNLLAKLSGTGKALLSDDQGFYLAAHGYTHESAEELSALSADLSALHQRHRGLLQGNLKLRSGGWGLVGAAGTSQIGFWPLYMKKQRFMLVISGRPHFNQTAFTELIWLLARRYSH</sequence>
<dbReference type="Proteomes" id="UP000294325">
    <property type="component" value="Chromosome"/>
</dbReference>
<name>A0A4P7BYG9_9GAMM</name>
<proteinExistence type="predicted"/>